<dbReference type="Gene3D" id="3.90.70.10">
    <property type="entry name" value="Cysteine proteinases"/>
    <property type="match status" value="1"/>
</dbReference>
<dbReference type="EMBL" id="AGEG01000016">
    <property type="protein sequence ID" value="EHR36237.1"/>
    <property type="molecule type" value="Genomic_DNA"/>
</dbReference>
<keyword evidence="4" id="KW-1185">Reference proteome</keyword>
<proteinExistence type="predicted"/>
<comment type="caution">
    <text evidence="3">The sequence shown here is derived from an EMBL/GenBank/DDBJ whole genome shotgun (WGS) entry which is preliminary data.</text>
</comment>
<organism evidence="3 4">
    <name type="scientific">Facklamia languida CCUG 37842</name>
    <dbReference type="NCBI Taxonomy" id="883113"/>
    <lineage>
        <taxon>Bacteria</taxon>
        <taxon>Bacillati</taxon>
        <taxon>Bacillota</taxon>
        <taxon>Bacilli</taxon>
        <taxon>Lactobacillales</taxon>
        <taxon>Aerococcaceae</taxon>
        <taxon>Facklamia</taxon>
    </lineage>
</organism>
<dbReference type="PATRIC" id="fig|883113.3.peg.1499"/>
<dbReference type="InterPro" id="IPR039564">
    <property type="entry name" value="Peptidase_C39-like"/>
</dbReference>
<evidence type="ECO:0000313" key="4">
    <source>
        <dbReference type="Proteomes" id="UP000006190"/>
    </source>
</evidence>
<gene>
    <name evidence="3" type="ORF">HMPREF9708_01498</name>
</gene>
<dbReference type="HOGENOM" id="CLU_949122_0_0_9"/>
<dbReference type="RefSeq" id="WP_006309731.1">
    <property type="nucleotide sequence ID" value="NZ_JH601133.1"/>
</dbReference>
<protein>
    <recommendedName>
        <fullName evidence="2">Peptidase C39-like domain-containing protein</fullName>
    </recommendedName>
</protein>
<name>H3NKV9_9LACT</name>
<evidence type="ECO:0000313" key="3">
    <source>
        <dbReference type="EMBL" id="EHR36237.1"/>
    </source>
</evidence>
<evidence type="ECO:0000256" key="1">
    <source>
        <dbReference type="SAM" id="Phobius"/>
    </source>
</evidence>
<feature type="transmembrane region" description="Helical" evidence="1">
    <location>
        <begin position="21"/>
        <end position="39"/>
    </location>
</feature>
<keyword evidence="1" id="KW-0812">Transmembrane</keyword>
<dbReference type="OrthoDB" id="3186156at2"/>
<dbReference type="Proteomes" id="UP000006190">
    <property type="component" value="Unassembled WGS sequence"/>
</dbReference>
<dbReference type="AlphaFoldDB" id="H3NKV9"/>
<keyword evidence="1" id="KW-1133">Transmembrane helix</keyword>
<dbReference type="eggNOG" id="COG3271">
    <property type="taxonomic scope" value="Bacteria"/>
</dbReference>
<dbReference type="STRING" id="883113.HMPREF9708_01498"/>
<accession>H3NKV9</accession>
<evidence type="ECO:0000259" key="2">
    <source>
        <dbReference type="Pfam" id="PF13529"/>
    </source>
</evidence>
<sequence>MRRPKKIPTTSKPKSYSLLGPKRILLAFLLIPILCYWFFRYDGIVNGFLAATVPHFQAIEALPDQYDPLEGPSYLARAWFYRDLAAYTDDERQQAKREPGVVDYFVRRHQQMGEDLNPDQLEILPHRQSDTSIPHLVQWDEAWGFHPYAGGQMGQTGCGPTALAMVYHGLTGRLDFPPNRLADYATQQGYAVNGAGTAWALFDQGAVNLGLSSRGIGLDQDAWVDALGAGQVIVLAVGPGDFTSQGHFIVVYAQQDGAFKILDPFNVKLSKRKWTFEELAHQVEAVWAIGVME</sequence>
<reference evidence="3 4" key="1">
    <citation type="submission" date="2012-01" db="EMBL/GenBank/DDBJ databases">
        <title>The Genome Sequence of Facklamia languida CCUG 37842.</title>
        <authorList>
            <consortium name="The Broad Institute Genome Sequencing Platform"/>
            <person name="Earl A."/>
            <person name="Ward D."/>
            <person name="Feldgarden M."/>
            <person name="Gevers D."/>
            <person name="Huys G."/>
            <person name="Young S.K."/>
            <person name="Zeng Q."/>
            <person name="Gargeya S."/>
            <person name="Fitzgerald M."/>
            <person name="Haas B."/>
            <person name="Abouelleil A."/>
            <person name="Alvarado L."/>
            <person name="Arachchi H.M."/>
            <person name="Berlin A."/>
            <person name="Chapman S.B."/>
            <person name="Gearin G."/>
            <person name="Goldberg J."/>
            <person name="Griggs A."/>
            <person name="Gujja S."/>
            <person name="Hansen M."/>
            <person name="Heiman D."/>
            <person name="Howarth C."/>
            <person name="Larimer J."/>
            <person name="Lui A."/>
            <person name="MacDonald P.J.P."/>
            <person name="McCowen C."/>
            <person name="Montmayeur A."/>
            <person name="Murphy C."/>
            <person name="Neiman D."/>
            <person name="Pearson M."/>
            <person name="Priest M."/>
            <person name="Roberts A."/>
            <person name="Saif S."/>
            <person name="Shea T."/>
            <person name="Sisk P."/>
            <person name="Stolte C."/>
            <person name="Sykes S."/>
            <person name="Wortman J."/>
            <person name="Nusbaum C."/>
            <person name="Birren B."/>
        </authorList>
    </citation>
    <scope>NUCLEOTIDE SEQUENCE [LARGE SCALE GENOMIC DNA]</scope>
    <source>
        <strain evidence="3 4">CCUG 37842</strain>
    </source>
</reference>
<dbReference type="Pfam" id="PF13529">
    <property type="entry name" value="Peptidase_C39_2"/>
    <property type="match status" value="1"/>
</dbReference>
<feature type="domain" description="Peptidase C39-like" evidence="2">
    <location>
        <begin position="132"/>
        <end position="264"/>
    </location>
</feature>
<keyword evidence="1" id="KW-0472">Membrane</keyword>